<proteinExistence type="predicted"/>
<dbReference type="GO" id="GO:0030246">
    <property type="term" value="F:carbohydrate binding"/>
    <property type="evidence" value="ECO:0007669"/>
    <property type="project" value="TreeGrafter"/>
</dbReference>
<dbReference type="InterPro" id="IPR028082">
    <property type="entry name" value="Peripla_BP_I"/>
</dbReference>
<keyword evidence="6" id="KW-1185">Reference proteome</keyword>
<feature type="signal peptide" evidence="3">
    <location>
        <begin position="1"/>
        <end position="25"/>
    </location>
</feature>
<comment type="subcellular location">
    <subcellularLocation>
        <location evidence="1">Cell envelope</location>
    </subcellularLocation>
</comment>
<dbReference type="Proteomes" id="UP000185511">
    <property type="component" value="Chromosome"/>
</dbReference>
<feature type="domain" description="Periplasmic binding protein" evidence="4">
    <location>
        <begin position="47"/>
        <end position="308"/>
    </location>
</feature>
<evidence type="ECO:0000256" key="2">
    <source>
        <dbReference type="ARBA" id="ARBA00022729"/>
    </source>
</evidence>
<evidence type="ECO:0000313" key="5">
    <source>
        <dbReference type="EMBL" id="APU13747.1"/>
    </source>
</evidence>
<dbReference type="KEGG" id="acad:UA74_08405"/>
<dbReference type="GO" id="GO:0030288">
    <property type="term" value="C:outer membrane-bounded periplasmic space"/>
    <property type="evidence" value="ECO:0007669"/>
    <property type="project" value="TreeGrafter"/>
</dbReference>
<dbReference type="EMBL" id="CP016076">
    <property type="protein sequence ID" value="APU13747.1"/>
    <property type="molecule type" value="Genomic_DNA"/>
</dbReference>
<keyword evidence="2 3" id="KW-0732">Signal</keyword>
<sequence>MRVRSMLALTSGLVLVLAGCGANQASETPEDTGSTGGGAADTGLVVGVILPDTESSARWEGFDKPYLESAFAEAGVEADVQNAQGDIQRFSTIADQMIQRGVDVLALTNLSNESGAAVQQRAEAAGIPTIDYDRLTLGGNAQYYVSFDNTQVGRLQGEGLVECLGDQSGAQIIEIQGSPTDSNATLFQEGQREILQPLYDSGEYELVQSQPIDQWENQVGGRTFQQILTSNGGEVDGVVAANDGLAGAVITVLQQAGLAGEVPVTGQDASPEGLRSILLGDQCMTVYKPVFTEAQALVDLAVPLAQGDTEAADALASDVSTDTEGDREVASVLLDPVLVTSENVQQVVDDEWVSVEDLCAGEVADACSEQGIS</sequence>
<protein>
    <submittedName>
        <fullName evidence="5">ABC-type xylose transport system, periplasmic component</fullName>
    </submittedName>
</protein>
<dbReference type="InterPro" id="IPR025997">
    <property type="entry name" value="SBP_2_dom"/>
</dbReference>
<feature type="chain" id="PRO_5042212300" evidence="3">
    <location>
        <begin position="26"/>
        <end position="373"/>
    </location>
</feature>
<organism evidence="5 6">
    <name type="scientific">Actinoalloteichus fjordicus</name>
    <dbReference type="NCBI Taxonomy" id="1612552"/>
    <lineage>
        <taxon>Bacteria</taxon>
        <taxon>Bacillati</taxon>
        <taxon>Actinomycetota</taxon>
        <taxon>Actinomycetes</taxon>
        <taxon>Pseudonocardiales</taxon>
        <taxon>Pseudonocardiaceae</taxon>
        <taxon>Actinoalloteichus</taxon>
    </lineage>
</organism>
<dbReference type="AlphaFoldDB" id="A0AAC9PRA5"/>
<evidence type="ECO:0000256" key="1">
    <source>
        <dbReference type="ARBA" id="ARBA00004196"/>
    </source>
</evidence>
<gene>
    <name evidence="5" type="ORF">UA74_08405</name>
</gene>
<dbReference type="InterPro" id="IPR050555">
    <property type="entry name" value="Bact_Solute-Bind_Prot2"/>
</dbReference>
<dbReference type="SUPFAM" id="SSF53822">
    <property type="entry name" value="Periplasmic binding protein-like I"/>
    <property type="match status" value="1"/>
</dbReference>
<dbReference type="PROSITE" id="PS51257">
    <property type="entry name" value="PROKAR_LIPOPROTEIN"/>
    <property type="match status" value="1"/>
</dbReference>
<dbReference type="RefSeq" id="WP_075739779.1">
    <property type="nucleotide sequence ID" value="NZ_CP016076.1"/>
</dbReference>
<evidence type="ECO:0000256" key="3">
    <source>
        <dbReference type="SAM" id="SignalP"/>
    </source>
</evidence>
<accession>A0AAC9PRA5</accession>
<dbReference type="PANTHER" id="PTHR30036">
    <property type="entry name" value="D-XYLOSE-BINDING PERIPLASMIC PROTEIN"/>
    <property type="match status" value="1"/>
</dbReference>
<reference evidence="6" key="1">
    <citation type="submission" date="2016-06" db="EMBL/GenBank/DDBJ databases">
        <title>Complete genome sequence of Actinoalloteichus fjordicus DSM 46855 (=ADI127-17), type strain of the new species Actinoalloteichus fjordicus.</title>
        <authorList>
            <person name="Ruckert C."/>
            <person name="Nouioui I."/>
            <person name="Willmese J."/>
            <person name="van Wezel G."/>
            <person name="Klenk H.-P."/>
            <person name="Kalinowski J."/>
            <person name="Zotchev S.B."/>
        </authorList>
    </citation>
    <scope>NUCLEOTIDE SEQUENCE [LARGE SCALE GENOMIC DNA]</scope>
    <source>
        <strain evidence="6">ADI127-7</strain>
    </source>
</reference>
<dbReference type="Pfam" id="PF13407">
    <property type="entry name" value="Peripla_BP_4"/>
    <property type="match status" value="1"/>
</dbReference>
<evidence type="ECO:0000313" key="6">
    <source>
        <dbReference type="Proteomes" id="UP000185511"/>
    </source>
</evidence>
<name>A0AAC9PRA5_9PSEU</name>
<dbReference type="PANTHER" id="PTHR30036:SF1">
    <property type="entry name" value="D-XYLOSE-BINDING PERIPLASMIC PROTEIN"/>
    <property type="match status" value="1"/>
</dbReference>
<dbReference type="Gene3D" id="3.40.50.2300">
    <property type="match status" value="2"/>
</dbReference>
<evidence type="ECO:0000259" key="4">
    <source>
        <dbReference type="Pfam" id="PF13407"/>
    </source>
</evidence>